<feature type="transmembrane region" description="Helical" evidence="6">
    <location>
        <begin position="46"/>
        <end position="66"/>
    </location>
</feature>
<keyword evidence="5 6" id="KW-0472">Membrane</keyword>
<feature type="transmembrane region" description="Helical" evidence="6">
    <location>
        <begin position="102"/>
        <end position="124"/>
    </location>
</feature>
<feature type="transmembrane region" description="Helical" evidence="6">
    <location>
        <begin position="166"/>
        <end position="186"/>
    </location>
</feature>
<feature type="transmembrane region" description="Helical" evidence="6">
    <location>
        <begin position="303"/>
        <end position="327"/>
    </location>
</feature>
<dbReference type="InterPro" id="IPR020846">
    <property type="entry name" value="MFS_dom"/>
</dbReference>
<dbReference type="STRING" id="651182.TOL2_C03090"/>
<dbReference type="InterPro" id="IPR050189">
    <property type="entry name" value="MFS_Efflux_Transporters"/>
</dbReference>
<dbReference type="PROSITE" id="PS50850">
    <property type="entry name" value="MFS"/>
    <property type="match status" value="1"/>
</dbReference>
<name>K0N2Y3_DESTT</name>
<keyword evidence="9" id="KW-1185">Reference proteome</keyword>
<evidence type="ECO:0000256" key="3">
    <source>
        <dbReference type="ARBA" id="ARBA00022692"/>
    </source>
</evidence>
<comment type="subcellular location">
    <subcellularLocation>
        <location evidence="1">Cell membrane</location>
        <topology evidence="1">Multi-pass membrane protein</topology>
    </subcellularLocation>
</comment>
<dbReference type="Pfam" id="PF07690">
    <property type="entry name" value="MFS_1"/>
    <property type="match status" value="1"/>
</dbReference>
<dbReference type="InterPro" id="IPR011701">
    <property type="entry name" value="MFS"/>
</dbReference>
<keyword evidence="3 6" id="KW-0812">Transmembrane</keyword>
<dbReference type="Gene3D" id="1.20.1250.20">
    <property type="entry name" value="MFS general substrate transporter like domains"/>
    <property type="match status" value="1"/>
</dbReference>
<dbReference type="KEGG" id="dto:TOL2_C03090"/>
<evidence type="ECO:0000259" key="7">
    <source>
        <dbReference type="PROSITE" id="PS50850"/>
    </source>
</evidence>
<dbReference type="PANTHER" id="PTHR43124">
    <property type="entry name" value="PURINE EFFLUX PUMP PBUE"/>
    <property type="match status" value="1"/>
</dbReference>
<feature type="domain" description="Major facilitator superfamily (MFS) profile" evidence="7">
    <location>
        <begin position="12"/>
        <end position="392"/>
    </location>
</feature>
<dbReference type="GO" id="GO:0022857">
    <property type="term" value="F:transmembrane transporter activity"/>
    <property type="evidence" value="ECO:0007669"/>
    <property type="project" value="InterPro"/>
</dbReference>
<feature type="transmembrane region" description="Helical" evidence="6">
    <location>
        <begin position="244"/>
        <end position="266"/>
    </location>
</feature>
<sequence length="397" mass="42460">MLILIPSDHKGVFVTLFFAIFSTVTGVGIVVPLLPVYANDLGATGIYVGLIFGSFSLSRTFLMPLFGRLSDQKGRKPFILAGLFTYTLISIAFMFSNNVETLILLRFVQGAGSAMIMPVVQAYIGEITPAGSEGYAMGLFNLSSFLSLSLGPLMGGGIKDLWSLDAAFMCMGVLSGIGLLLCIFFLPPTTEEKTKSLKTGVIPWSNLLTDKSILSIFIFRYAYTSCIGIIWCFLPVFADTEFNLSGSLTGVLVMLGVFISGILNIPMGYVADRANKRMMILAGGILSTIGMLLLFQASCFYDLVVAISIFGVGGGISMPAIMGYAVIKGDEKKAMGSVISIITVAHSLGMLTGSMAAGLVMDFFSLRLSFPCGMIIMALGTLVFFIMADRNSFVSKS</sequence>
<dbReference type="PRINTS" id="PR01035">
    <property type="entry name" value="TCRTETA"/>
</dbReference>
<evidence type="ECO:0000256" key="5">
    <source>
        <dbReference type="ARBA" id="ARBA00023136"/>
    </source>
</evidence>
<dbReference type="CDD" id="cd17325">
    <property type="entry name" value="MFS_MdtG_SLC18_like"/>
    <property type="match status" value="1"/>
</dbReference>
<evidence type="ECO:0000256" key="1">
    <source>
        <dbReference type="ARBA" id="ARBA00004651"/>
    </source>
</evidence>
<dbReference type="GO" id="GO:0005886">
    <property type="term" value="C:plasma membrane"/>
    <property type="evidence" value="ECO:0007669"/>
    <property type="project" value="UniProtKB-SubCell"/>
</dbReference>
<dbReference type="InterPro" id="IPR001958">
    <property type="entry name" value="Tet-R_TetA/multi-R_MdtG-like"/>
</dbReference>
<feature type="transmembrane region" description="Helical" evidence="6">
    <location>
        <begin position="278"/>
        <end position="297"/>
    </location>
</feature>
<accession>K0N2Y3</accession>
<evidence type="ECO:0000313" key="9">
    <source>
        <dbReference type="Proteomes" id="UP000007347"/>
    </source>
</evidence>
<evidence type="ECO:0000256" key="6">
    <source>
        <dbReference type="SAM" id="Phobius"/>
    </source>
</evidence>
<feature type="transmembrane region" description="Helical" evidence="6">
    <location>
        <begin position="218"/>
        <end position="238"/>
    </location>
</feature>
<dbReference type="AlphaFoldDB" id="K0N2Y3"/>
<dbReference type="HOGENOM" id="CLU_001265_10_11_7"/>
<keyword evidence="4 6" id="KW-1133">Transmembrane helix</keyword>
<evidence type="ECO:0000313" key="8">
    <source>
        <dbReference type="EMBL" id="CCK78479.1"/>
    </source>
</evidence>
<keyword evidence="2" id="KW-1003">Cell membrane</keyword>
<gene>
    <name evidence="8" type="ordered locus">TOL2_C03090</name>
</gene>
<dbReference type="EMBL" id="FO203503">
    <property type="protein sequence ID" value="CCK78479.1"/>
    <property type="molecule type" value="Genomic_DNA"/>
</dbReference>
<evidence type="ECO:0000256" key="2">
    <source>
        <dbReference type="ARBA" id="ARBA00022475"/>
    </source>
</evidence>
<protein>
    <submittedName>
        <fullName evidence="8">Permease of the major facilitator superfamily</fullName>
    </submittedName>
</protein>
<feature type="transmembrane region" description="Helical" evidence="6">
    <location>
        <begin position="136"/>
        <end position="154"/>
    </location>
</feature>
<feature type="transmembrane region" description="Helical" evidence="6">
    <location>
        <begin position="368"/>
        <end position="388"/>
    </location>
</feature>
<reference evidence="8 9" key="1">
    <citation type="journal article" date="2013" name="Environ. Microbiol.">
        <title>Complete genome, catabolic sub-proteomes and key-metabolites of Desulfobacula toluolica Tol2, a marine, aromatic compound-degrading, sulfate-reducing bacterium.</title>
        <authorList>
            <person name="Wohlbrand L."/>
            <person name="Jacob J.H."/>
            <person name="Kube M."/>
            <person name="Mussmann M."/>
            <person name="Jarling R."/>
            <person name="Beck A."/>
            <person name="Amann R."/>
            <person name="Wilkes H."/>
            <person name="Reinhardt R."/>
            <person name="Rabus R."/>
        </authorList>
    </citation>
    <scope>NUCLEOTIDE SEQUENCE [LARGE SCALE GENOMIC DNA]</scope>
    <source>
        <strain evidence="9">DSM 7467 / Tol2</strain>
    </source>
</reference>
<dbReference type="Proteomes" id="UP000007347">
    <property type="component" value="Chromosome"/>
</dbReference>
<dbReference type="OrthoDB" id="5412090at2"/>
<dbReference type="InterPro" id="IPR036259">
    <property type="entry name" value="MFS_trans_sf"/>
</dbReference>
<dbReference type="PANTHER" id="PTHR43124:SF3">
    <property type="entry name" value="CHLORAMPHENICOL EFFLUX PUMP RV0191"/>
    <property type="match status" value="1"/>
</dbReference>
<organism evidence="8 9">
    <name type="scientific">Desulfobacula toluolica (strain DSM 7467 / Tol2)</name>
    <dbReference type="NCBI Taxonomy" id="651182"/>
    <lineage>
        <taxon>Bacteria</taxon>
        <taxon>Pseudomonadati</taxon>
        <taxon>Thermodesulfobacteriota</taxon>
        <taxon>Desulfobacteria</taxon>
        <taxon>Desulfobacterales</taxon>
        <taxon>Desulfobacteraceae</taxon>
        <taxon>Desulfobacula</taxon>
    </lineage>
</organism>
<proteinExistence type="predicted"/>
<feature type="transmembrane region" description="Helical" evidence="6">
    <location>
        <begin position="334"/>
        <end position="356"/>
    </location>
</feature>
<feature type="transmembrane region" description="Helical" evidence="6">
    <location>
        <begin position="12"/>
        <end position="34"/>
    </location>
</feature>
<dbReference type="SUPFAM" id="SSF103473">
    <property type="entry name" value="MFS general substrate transporter"/>
    <property type="match status" value="1"/>
</dbReference>
<evidence type="ECO:0000256" key="4">
    <source>
        <dbReference type="ARBA" id="ARBA00022989"/>
    </source>
</evidence>
<feature type="transmembrane region" description="Helical" evidence="6">
    <location>
        <begin position="78"/>
        <end position="96"/>
    </location>
</feature>